<dbReference type="Pfam" id="PF12849">
    <property type="entry name" value="PBP_like_2"/>
    <property type="match status" value="1"/>
</dbReference>
<feature type="transmembrane region" description="Helical" evidence="9">
    <location>
        <begin position="82"/>
        <end position="103"/>
    </location>
</feature>
<keyword evidence="9" id="KW-0472">Membrane</keyword>
<dbReference type="InterPro" id="IPR050811">
    <property type="entry name" value="Phosphate_ABC_transporter"/>
</dbReference>
<evidence type="ECO:0000256" key="3">
    <source>
        <dbReference type="ARBA" id="ARBA00008725"/>
    </source>
</evidence>
<feature type="transmembrane region" description="Helical" evidence="9">
    <location>
        <begin position="144"/>
        <end position="161"/>
    </location>
</feature>
<comment type="similarity">
    <text evidence="3">Belongs to the PstS family.</text>
</comment>
<dbReference type="PANTHER" id="PTHR30570">
    <property type="entry name" value="PERIPLASMIC PHOSPHATE BINDING COMPONENT OF PHOSPHATE ABC TRANSPORTER"/>
    <property type="match status" value="1"/>
</dbReference>
<evidence type="ECO:0000313" key="11">
    <source>
        <dbReference type="EMBL" id="TCP98448.1"/>
    </source>
</evidence>
<evidence type="ECO:0000256" key="1">
    <source>
        <dbReference type="ARBA" id="ARBA00002841"/>
    </source>
</evidence>
<dbReference type="SUPFAM" id="SSF53850">
    <property type="entry name" value="Periplasmic binding protein-like II"/>
    <property type="match status" value="1"/>
</dbReference>
<dbReference type="InterPro" id="IPR024370">
    <property type="entry name" value="PBP_domain"/>
</dbReference>
<dbReference type="Proteomes" id="UP000295504">
    <property type="component" value="Unassembled WGS sequence"/>
</dbReference>
<dbReference type="GO" id="GO:0006817">
    <property type="term" value="P:phosphate ion transport"/>
    <property type="evidence" value="ECO:0007669"/>
    <property type="project" value="UniProtKB-KW"/>
</dbReference>
<keyword evidence="5" id="KW-0813">Transport</keyword>
<keyword evidence="12" id="KW-1185">Reference proteome</keyword>
<feature type="domain" description="PBP" evidence="10">
    <location>
        <begin position="293"/>
        <end position="509"/>
    </location>
</feature>
<keyword evidence="6" id="KW-0732">Signal</keyword>
<dbReference type="RefSeq" id="WP_243098265.1">
    <property type="nucleotide sequence ID" value="NZ_CP058648.1"/>
</dbReference>
<keyword evidence="5" id="KW-0592">Phosphate transport</keyword>
<evidence type="ECO:0000256" key="4">
    <source>
        <dbReference type="ARBA" id="ARBA00011529"/>
    </source>
</evidence>
<protein>
    <submittedName>
        <fullName evidence="11">Phosphate ABC transporter substrate-binding protein (PhoT family)</fullName>
    </submittedName>
</protein>
<dbReference type="AlphaFoldDB" id="A0A4R2TM62"/>
<organism evidence="11 12">
    <name type="scientific">Serpentinicella alkaliphila</name>
    <dbReference type="NCBI Taxonomy" id="1734049"/>
    <lineage>
        <taxon>Bacteria</taxon>
        <taxon>Bacillati</taxon>
        <taxon>Bacillota</taxon>
        <taxon>Clostridia</taxon>
        <taxon>Peptostreptococcales</taxon>
        <taxon>Natronincolaceae</taxon>
        <taxon>Serpentinicella</taxon>
    </lineage>
</organism>
<evidence type="ECO:0000256" key="8">
    <source>
        <dbReference type="ARBA" id="ARBA00023288"/>
    </source>
</evidence>
<keyword evidence="7" id="KW-0564">Palmitate</keyword>
<comment type="subcellular location">
    <subcellularLocation>
        <location evidence="2">Cell membrane</location>
        <topology evidence="2">Lipid-anchor</topology>
    </subcellularLocation>
</comment>
<dbReference type="EMBL" id="SLYC01000040">
    <property type="protein sequence ID" value="TCP98448.1"/>
    <property type="molecule type" value="Genomic_DNA"/>
</dbReference>
<keyword evidence="9" id="KW-0812">Transmembrane</keyword>
<keyword evidence="8" id="KW-0449">Lipoprotein</keyword>
<evidence type="ECO:0000256" key="5">
    <source>
        <dbReference type="ARBA" id="ARBA00022592"/>
    </source>
</evidence>
<evidence type="ECO:0000256" key="6">
    <source>
        <dbReference type="ARBA" id="ARBA00022729"/>
    </source>
</evidence>
<evidence type="ECO:0000259" key="10">
    <source>
        <dbReference type="Pfam" id="PF12849"/>
    </source>
</evidence>
<dbReference type="GO" id="GO:0005886">
    <property type="term" value="C:plasma membrane"/>
    <property type="evidence" value="ECO:0007669"/>
    <property type="project" value="UniProtKB-SubCell"/>
</dbReference>
<comment type="function">
    <text evidence="1">Part of the ABC transporter complex PstSACB involved in phosphate import.</text>
</comment>
<keyword evidence="9" id="KW-1133">Transmembrane helix</keyword>
<feature type="transmembrane region" description="Helical" evidence="9">
    <location>
        <begin position="173"/>
        <end position="193"/>
    </location>
</feature>
<dbReference type="Gene3D" id="3.40.190.10">
    <property type="entry name" value="Periplasmic binding protein-like II"/>
    <property type="match status" value="2"/>
</dbReference>
<evidence type="ECO:0000256" key="9">
    <source>
        <dbReference type="SAM" id="Phobius"/>
    </source>
</evidence>
<sequence>MKSNKSTAITILLYQMILIPVILTIGLFLLMPLYNSIFSLQLGRYSVNFIVLIIGIFGSLIVGSAVGLMFSKLNTRNNNNSKHIYCIIPIVYTLIFLFLALALSNGNYNSKWWGIFVIKNPVFLIFHIVLAFSGFHFLLPVTEIVAYSGFVVGIILYDLLFSKSILQRVTKRTFVFAIAVVIMFTSIISYEVINSGIIELVHGKSTVGNDLTEYDLMRIAPFKDENTLAKLDKPASLQFRDFDAMPRLDGATAAYPVYASFVESVYIGLGEYFEANKNDFEKDVYAAFVSSEHYPFSIIRCSKTGTAYERLIKGEADIIFVAEPSKAHLEEVKKMGDEFVLTKIGSEAFVFFTNSKNPVQDLSLEEIQAIYSGNIRNWREVGGRKGRIIPYQRPENSGSQTVMQNRVMSGIEMLAPTKETYAGGMGDIINRVAGYKNSKNAIGYSFMYYSSEMIQNDQIKYLSINGVKPTKETIINNTYPFTVSVYAVSLKSNRDENLLKFIDWILSEEGQSLVSKTGYISNIN</sequence>
<evidence type="ECO:0000313" key="12">
    <source>
        <dbReference type="Proteomes" id="UP000295504"/>
    </source>
</evidence>
<name>A0A4R2TM62_9FIRM</name>
<comment type="subunit">
    <text evidence="4">The complex is composed of two ATP-binding proteins (PstB), two transmembrane proteins (PstC and PstA) and a solute-binding protein (PstS).</text>
</comment>
<dbReference type="PANTHER" id="PTHR30570:SF1">
    <property type="entry name" value="PHOSPHATE-BINDING PROTEIN PSTS"/>
    <property type="match status" value="1"/>
</dbReference>
<proteinExistence type="inferred from homology"/>
<accession>A0A4R2TM62</accession>
<feature type="transmembrane region" description="Helical" evidence="9">
    <location>
        <begin position="12"/>
        <end position="34"/>
    </location>
</feature>
<gene>
    <name evidence="11" type="ORF">EDD79_104030</name>
</gene>
<evidence type="ECO:0000256" key="2">
    <source>
        <dbReference type="ARBA" id="ARBA00004193"/>
    </source>
</evidence>
<comment type="caution">
    <text evidence="11">The sequence shown here is derived from an EMBL/GenBank/DDBJ whole genome shotgun (WGS) entry which is preliminary data.</text>
</comment>
<reference evidence="11 12" key="1">
    <citation type="submission" date="2019-03" db="EMBL/GenBank/DDBJ databases">
        <title>Genomic Encyclopedia of Type Strains, Phase IV (KMG-IV): sequencing the most valuable type-strain genomes for metagenomic binning, comparative biology and taxonomic classification.</title>
        <authorList>
            <person name="Goeker M."/>
        </authorList>
    </citation>
    <scope>NUCLEOTIDE SEQUENCE [LARGE SCALE GENOMIC DNA]</scope>
    <source>
        <strain evidence="11 12">DSM 100013</strain>
    </source>
</reference>
<feature type="transmembrane region" description="Helical" evidence="9">
    <location>
        <begin position="46"/>
        <end position="70"/>
    </location>
</feature>
<evidence type="ECO:0000256" key="7">
    <source>
        <dbReference type="ARBA" id="ARBA00023139"/>
    </source>
</evidence>